<keyword evidence="4 7" id="KW-1133">Transmembrane helix</keyword>
<comment type="similarity">
    <text evidence="7">Belongs to the DHHC palmitoyltransferase family.</text>
</comment>
<comment type="subcellular location">
    <subcellularLocation>
        <location evidence="1">Membrane</location>
        <topology evidence="1">Multi-pass membrane protein</topology>
    </subcellularLocation>
</comment>
<dbReference type="EC" id="2.3.1.225" evidence="7"/>
<evidence type="ECO:0000256" key="6">
    <source>
        <dbReference type="ARBA" id="ARBA00023315"/>
    </source>
</evidence>
<dbReference type="InterPro" id="IPR039859">
    <property type="entry name" value="PFA4/ZDH16/20/ERF2-like"/>
</dbReference>
<sequence>MDWYQLQNKPVSLNNYDNESVLCTPTPQLILFTVSFLNLIALIKLFSSDPGRIVDDTVIVTGEKIKADNSLYRPGCEQCSNTVAHIQHEGQCIYKYDHECGWVCNTIGYLNKSTFLFYLFIQAVSSISGFSNVLSSISTQSTFLSYKGFQLFLAQNMSSVYVKFLLVKLFIDFFGSLISVLTLFSHLKLILTGHSLRSKEESVSLVKTLKKKTIVLVRNEKEPEIIEIFENREEELEGFSKIELKEAIQIAQKGCYPRGINGIKQAFSEGKWTYRWKII</sequence>
<keyword evidence="5 7" id="KW-0472">Membrane</keyword>
<dbReference type="PROSITE" id="PS50216">
    <property type="entry name" value="DHHC"/>
    <property type="match status" value="1"/>
</dbReference>
<feature type="transmembrane region" description="Helical" evidence="7">
    <location>
        <begin position="160"/>
        <end position="184"/>
    </location>
</feature>
<evidence type="ECO:0000259" key="8">
    <source>
        <dbReference type="Pfam" id="PF01529"/>
    </source>
</evidence>
<reference evidence="9" key="1">
    <citation type="submission" date="2023-06" db="EMBL/GenBank/DDBJ databases">
        <authorList>
            <person name="Kurt Z."/>
        </authorList>
    </citation>
    <scope>NUCLEOTIDE SEQUENCE</scope>
</reference>
<feature type="transmembrane region" description="Helical" evidence="7">
    <location>
        <begin position="29"/>
        <end position="46"/>
    </location>
</feature>
<organism evidence="9">
    <name type="scientific">Hexamita inflata</name>
    <dbReference type="NCBI Taxonomy" id="28002"/>
    <lineage>
        <taxon>Eukaryota</taxon>
        <taxon>Metamonada</taxon>
        <taxon>Diplomonadida</taxon>
        <taxon>Hexamitidae</taxon>
        <taxon>Hexamitinae</taxon>
        <taxon>Hexamita</taxon>
    </lineage>
</organism>
<dbReference type="GO" id="GO:0006612">
    <property type="term" value="P:protein targeting to membrane"/>
    <property type="evidence" value="ECO:0007669"/>
    <property type="project" value="TreeGrafter"/>
</dbReference>
<feature type="domain" description="Palmitoyltransferase DHHC" evidence="8">
    <location>
        <begin position="76"/>
        <end position="194"/>
    </location>
</feature>
<keyword evidence="11" id="KW-1185">Reference proteome</keyword>
<keyword evidence="6 7" id="KW-0012">Acyltransferase</keyword>
<evidence type="ECO:0000313" key="9">
    <source>
        <dbReference type="EMBL" id="CAI9944318.1"/>
    </source>
</evidence>
<dbReference type="PANTHER" id="PTHR22883">
    <property type="entry name" value="ZINC FINGER DHHC DOMAIN CONTAINING PROTEIN"/>
    <property type="match status" value="1"/>
</dbReference>
<feature type="transmembrane region" description="Helical" evidence="7">
    <location>
        <begin position="115"/>
        <end position="140"/>
    </location>
</feature>
<dbReference type="EMBL" id="CAXDID020000154">
    <property type="protein sequence ID" value="CAL6042723.1"/>
    <property type="molecule type" value="Genomic_DNA"/>
</dbReference>
<keyword evidence="2 7" id="KW-0808">Transferase</keyword>
<accession>A0AA86PSW7</accession>
<dbReference type="GO" id="GO:0005794">
    <property type="term" value="C:Golgi apparatus"/>
    <property type="evidence" value="ECO:0007669"/>
    <property type="project" value="TreeGrafter"/>
</dbReference>
<comment type="catalytic activity">
    <reaction evidence="7">
        <text>L-cysteinyl-[protein] + hexadecanoyl-CoA = S-hexadecanoyl-L-cysteinyl-[protein] + CoA</text>
        <dbReference type="Rhea" id="RHEA:36683"/>
        <dbReference type="Rhea" id="RHEA-COMP:10131"/>
        <dbReference type="Rhea" id="RHEA-COMP:11032"/>
        <dbReference type="ChEBI" id="CHEBI:29950"/>
        <dbReference type="ChEBI" id="CHEBI:57287"/>
        <dbReference type="ChEBI" id="CHEBI:57379"/>
        <dbReference type="ChEBI" id="CHEBI:74151"/>
        <dbReference type="EC" id="2.3.1.225"/>
    </reaction>
</comment>
<dbReference type="AlphaFoldDB" id="A0AA86PSW7"/>
<dbReference type="GO" id="GO:0016020">
    <property type="term" value="C:membrane"/>
    <property type="evidence" value="ECO:0007669"/>
    <property type="project" value="UniProtKB-SubCell"/>
</dbReference>
<dbReference type="Pfam" id="PF01529">
    <property type="entry name" value="DHHC"/>
    <property type="match status" value="1"/>
</dbReference>
<evidence type="ECO:0000256" key="5">
    <source>
        <dbReference type="ARBA" id="ARBA00023136"/>
    </source>
</evidence>
<comment type="caution">
    <text evidence="9">The sequence shown here is derived from an EMBL/GenBank/DDBJ whole genome shotgun (WGS) entry which is preliminary data.</text>
</comment>
<proteinExistence type="inferred from homology"/>
<evidence type="ECO:0000313" key="11">
    <source>
        <dbReference type="Proteomes" id="UP001642409"/>
    </source>
</evidence>
<name>A0AA86PSW7_9EUKA</name>
<gene>
    <name evidence="9" type="ORF">HINF_LOCUS31963</name>
    <name evidence="10" type="ORF">HINF_LOCUS39731</name>
</gene>
<keyword evidence="3 7" id="KW-0812">Transmembrane</keyword>
<protein>
    <recommendedName>
        <fullName evidence="7">Palmitoyltransferase</fullName>
        <ecNumber evidence="7">2.3.1.225</ecNumber>
    </recommendedName>
</protein>
<dbReference type="InterPro" id="IPR001594">
    <property type="entry name" value="Palmitoyltrfase_DHHC"/>
</dbReference>
<dbReference type="GO" id="GO:0005783">
    <property type="term" value="C:endoplasmic reticulum"/>
    <property type="evidence" value="ECO:0007669"/>
    <property type="project" value="TreeGrafter"/>
</dbReference>
<evidence type="ECO:0000256" key="3">
    <source>
        <dbReference type="ARBA" id="ARBA00022692"/>
    </source>
</evidence>
<evidence type="ECO:0000256" key="1">
    <source>
        <dbReference type="ARBA" id="ARBA00004141"/>
    </source>
</evidence>
<reference evidence="10 11" key="2">
    <citation type="submission" date="2024-07" db="EMBL/GenBank/DDBJ databases">
        <authorList>
            <person name="Akdeniz Z."/>
        </authorList>
    </citation>
    <scope>NUCLEOTIDE SEQUENCE [LARGE SCALE GENOMIC DNA]</scope>
</reference>
<comment type="domain">
    <text evidence="7">The DHHC domain is required for palmitoyltransferase activity.</text>
</comment>
<evidence type="ECO:0000256" key="2">
    <source>
        <dbReference type="ARBA" id="ARBA00022679"/>
    </source>
</evidence>
<evidence type="ECO:0000313" key="10">
    <source>
        <dbReference type="EMBL" id="CAL6042723.1"/>
    </source>
</evidence>
<dbReference type="Proteomes" id="UP001642409">
    <property type="component" value="Unassembled WGS sequence"/>
</dbReference>
<dbReference type="GO" id="GO:0019706">
    <property type="term" value="F:protein-cysteine S-palmitoyltransferase activity"/>
    <property type="evidence" value="ECO:0007669"/>
    <property type="project" value="UniProtKB-EC"/>
</dbReference>
<dbReference type="EMBL" id="CATOUU010000722">
    <property type="protein sequence ID" value="CAI9944318.1"/>
    <property type="molecule type" value="Genomic_DNA"/>
</dbReference>
<evidence type="ECO:0000256" key="4">
    <source>
        <dbReference type="ARBA" id="ARBA00022989"/>
    </source>
</evidence>
<evidence type="ECO:0000256" key="7">
    <source>
        <dbReference type="RuleBase" id="RU079119"/>
    </source>
</evidence>